<evidence type="ECO:0000313" key="3">
    <source>
        <dbReference type="Proteomes" id="UP001470230"/>
    </source>
</evidence>
<keyword evidence="3" id="KW-1185">Reference proteome</keyword>
<proteinExistence type="predicted"/>
<dbReference type="InterPro" id="IPR041658">
    <property type="entry name" value="AAA_lid_11"/>
</dbReference>
<dbReference type="InterPro" id="IPR042219">
    <property type="entry name" value="AAA_lid_11_sf"/>
</dbReference>
<dbReference type="EMBL" id="JAPFFF010000003">
    <property type="protein sequence ID" value="KAK8895237.1"/>
    <property type="molecule type" value="Genomic_DNA"/>
</dbReference>
<accession>A0ABR2KVU5</accession>
<organism evidence="2 3">
    <name type="scientific">Tritrichomonas musculus</name>
    <dbReference type="NCBI Taxonomy" id="1915356"/>
    <lineage>
        <taxon>Eukaryota</taxon>
        <taxon>Metamonada</taxon>
        <taxon>Parabasalia</taxon>
        <taxon>Tritrichomonadida</taxon>
        <taxon>Tritrichomonadidae</taxon>
        <taxon>Tritrichomonas</taxon>
    </lineage>
</organism>
<dbReference type="Proteomes" id="UP001470230">
    <property type="component" value="Unassembled WGS sequence"/>
</dbReference>
<dbReference type="PANTHER" id="PTHR22878">
    <property type="entry name" value="DYNEIN HEAVY CHAIN 6, AXONEMAL-LIKE-RELATED"/>
    <property type="match status" value="1"/>
</dbReference>
<sequence>MRENVMRIYNGINPDEYNMATDNSVVKQLTFHLAFFHAVIFERRQFSSIGWNIPYEFNPSDFYISKKPLKVFLNEDPIKSIPFEKP</sequence>
<dbReference type="PANTHER" id="PTHR22878:SF70">
    <property type="entry name" value="DYNEIN HEAVY CHAIN 2, AXONEMAL"/>
    <property type="match status" value="1"/>
</dbReference>
<protein>
    <recommendedName>
        <fullName evidence="1">Dynein heavy chain AAA lid domain-containing protein</fullName>
    </recommendedName>
</protein>
<dbReference type="Pfam" id="PF18198">
    <property type="entry name" value="AAA_lid_11"/>
    <property type="match status" value="1"/>
</dbReference>
<name>A0ABR2KVU5_9EUKA</name>
<dbReference type="InterPro" id="IPR026983">
    <property type="entry name" value="DHC"/>
</dbReference>
<gene>
    <name evidence="2" type="ORF">M9Y10_023679</name>
</gene>
<evidence type="ECO:0000259" key="1">
    <source>
        <dbReference type="Pfam" id="PF18198"/>
    </source>
</evidence>
<dbReference type="Gene3D" id="1.10.8.720">
    <property type="entry name" value="Region D6 of dynein motor"/>
    <property type="match status" value="1"/>
</dbReference>
<evidence type="ECO:0000313" key="2">
    <source>
        <dbReference type="EMBL" id="KAK8895237.1"/>
    </source>
</evidence>
<reference evidence="2 3" key="1">
    <citation type="submission" date="2024-04" db="EMBL/GenBank/DDBJ databases">
        <title>Tritrichomonas musculus Genome.</title>
        <authorList>
            <person name="Alves-Ferreira E."/>
            <person name="Grigg M."/>
            <person name="Lorenzi H."/>
            <person name="Galac M."/>
        </authorList>
    </citation>
    <scope>NUCLEOTIDE SEQUENCE [LARGE SCALE GENOMIC DNA]</scope>
    <source>
        <strain evidence="2 3">EAF2021</strain>
    </source>
</reference>
<feature type="domain" description="Dynein heavy chain AAA lid" evidence="1">
    <location>
        <begin position="27"/>
        <end position="84"/>
    </location>
</feature>
<comment type="caution">
    <text evidence="2">The sequence shown here is derived from an EMBL/GenBank/DDBJ whole genome shotgun (WGS) entry which is preliminary data.</text>
</comment>